<dbReference type="EMBL" id="PELM01000030">
    <property type="protein sequence ID" value="RTH04953.1"/>
    <property type="molecule type" value="Genomic_DNA"/>
</dbReference>
<name>A0A430RC35_THESC</name>
<evidence type="ECO:0000313" key="4">
    <source>
        <dbReference type="Proteomes" id="UP000288082"/>
    </source>
</evidence>
<dbReference type="AlphaFoldDB" id="A0A430RC35"/>
<dbReference type="InterPro" id="IPR018841">
    <property type="entry name" value="DUF2442"/>
</dbReference>
<proteinExistence type="predicted"/>
<dbReference type="EMBL" id="PEMN01000179">
    <property type="protein sequence ID" value="RTI17120.1"/>
    <property type="molecule type" value="Genomic_DNA"/>
</dbReference>
<evidence type="ECO:0000313" key="1">
    <source>
        <dbReference type="EMBL" id="RTH04953.1"/>
    </source>
</evidence>
<evidence type="ECO:0000313" key="2">
    <source>
        <dbReference type="EMBL" id="RTI17120.1"/>
    </source>
</evidence>
<dbReference type="InterPro" id="IPR036782">
    <property type="entry name" value="NE0471-like_N"/>
</dbReference>
<gene>
    <name evidence="2" type="ORF">CSW23_06455</name>
    <name evidence="1" type="ORF">CSW50_01470</name>
</gene>
<protein>
    <submittedName>
        <fullName evidence="1">DUF2442 domain-containing protein</fullName>
    </submittedName>
</protein>
<reference evidence="3 4" key="1">
    <citation type="journal article" date="2019" name="Extremophiles">
        <title>Biogeography of thermophiles and predominance of Thermus scotoductus in domestic water heaters.</title>
        <authorList>
            <person name="Wilpiszeski R.L."/>
            <person name="Zhang Z."/>
            <person name="House C.H."/>
        </authorList>
    </citation>
    <scope>NUCLEOTIDE SEQUENCE [LARGE SCALE GENOMIC DNA]</scope>
    <source>
        <strain evidence="2 3">10_S10</strain>
        <strain evidence="1 4">38_S38</strain>
    </source>
</reference>
<accession>A0A430RC35</accession>
<dbReference type="Pfam" id="PF10387">
    <property type="entry name" value="DUF2442"/>
    <property type="match status" value="1"/>
</dbReference>
<organism evidence="1 4">
    <name type="scientific">Thermus scotoductus</name>
    <dbReference type="NCBI Taxonomy" id="37636"/>
    <lineage>
        <taxon>Bacteria</taxon>
        <taxon>Thermotogati</taxon>
        <taxon>Deinococcota</taxon>
        <taxon>Deinococci</taxon>
        <taxon>Thermales</taxon>
        <taxon>Thermaceae</taxon>
        <taxon>Thermus</taxon>
    </lineage>
</organism>
<comment type="caution">
    <text evidence="1">The sequence shown here is derived from an EMBL/GenBank/DDBJ whole genome shotgun (WGS) entry which is preliminary data.</text>
</comment>
<dbReference type="Gene3D" id="3.30.2020.10">
    <property type="entry name" value="NE0471-like N-terminal domain"/>
    <property type="match status" value="1"/>
</dbReference>
<dbReference type="Proteomes" id="UP000288082">
    <property type="component" value="Unassembled WGS sequence"/>
</dbReference>
<sequence length="83" mass="8917">MRGRVWPEVVEVCPLEGLSLWLRFSDGREGVVDLSGLPLLGILERLKDPAFFHQVGVDPETGTAAWPGGIDLDPLVLLGALGP</sequence>
<evidence type="ECO:0000313" key="3">
    <source>
        <dbReference type="Proteomes" id="UP000288073"/>
    </source>
</evidence>
<dbReference type="Proteomes" id="UP000288073">
    <property type="component" value="Unassembled WGS sequence"/>
</dbReference>
<dbReference type="SUPFAM" id="SSF143880">
    <property type="entry name" value="NE0471 N-terminal domain-like"/>
    <property type="match status" value="1"/>
</dbReference>